<proteinExistence type="inferred from homology"/>
<dbReference type="InterPro" id="IPR036412">
    <property type="entry name" value="HAD-like_sf"/>
</dbReference>
<dbReference type="GO" id="GO:0000287">
    <property type="term" value="F:magnesium ion binding"/>
    <property type="evidence" value="ECO:0007669"/>
    <property type="project" value="InterPro"/>
</dbReference>
<dbReference type="SFLD" id="SFLDG01140">
    <property type="entry name" value="C2.B:_Phosphomannomutase_and_P"/>
    <property type="match status" value="1"/>
</dbReference>
<dbReference type="EMBL" id="JJML01000019">
    <property type="protein sequence ID" value="KGF72740.1"/>
    <property type="molecule type" value="Genomic_DNA"/>
</dbReference>
<comment type="similarity">
    <text evidence="3">Belongs to the sucrose phosphatase family.</text>
</comment>
<comment type="cofactor">
    <cofactor evidence="1">
        <name>Mg(2+)</name>
        <dbReference type="ChEBI" id="CHEBI:18420"/>
    </cofactor>
</comment>
<evidence type="ECO:0000259" key="7">
    <source>
        <dbReference type="Pfam" id="PF05116"/>
    </source>
</evidence>
<evidence type="ECO:0000256" key="4">
    <source>
        <dbReference type="ARBA" id="ARBA00013112"/>
    </source>
</evidence>
<evidence type="ECO:0000256" key="3">
    <source>
        <dbReference type="ARBA" id="ARBA00007211"/>
    </source>
</evidence>
<sequence>MIALFVTDLDNTLVGDDLAMAELNQRLSQFRQTHGTKVVYITGRSPTLYYQLQADKQLLTPDTLVTAVGTEIYDNSRNIPDPTWSEKLSQGWERDQVVAIASHFAALFPQPASEQRPFKISYFLAQEAALEVLPQLRNKLSSKGLEVEIIYSGGQDLDILPSGADKGRAMLFLRQKWGVEPAQTVVCGDSGNDISLFRSGQEKGIIVGNAQPELLKWHHQNPALNRYLAKTCCARGILEGLKHFGYLE</sequence>
<dbReference type="Gene3D" id="3.90.1070.10">
    <property type="match status" value="1"/>
</dbReference>
<dbReference type="SFLD" id="SFLDS00003">
    <property type="entry name" value="Haloacid_Dehalogenase"/>
    <property type="match status" value="1"/>
</dbReference>
<gene>
    <name evidence="8" type="ORF">DO97_05200</name>
</gene>
<dbReference type="STRING" id="1497020.DO97_05200"/>
<dbReference type="InterPro" id="IPR012847">
    <property type="entry name" value="Sucrose_phosphatase_pln/cyn"/>
</dbReference>
<dbReference type="CDD" id="cd02605">
    <property type="entry name" value="HAD_SPP"/>
    <property type="match status" value="1"/>
</dbReference>
<dbReference type="InterPro" id="IPR051518">
    <property type="entry name" value="Sucrose_Phosphatase"/>
</dbReference>
<dbReference type="OrthoDB" id="7847955at2"/>
<evidence type="ECO:0000256" key="2">
    <source>
        <dbReference type="ARBA" id="ARBA00005070"/>
    </source>
</evidence>
<evidence type="ECO:0000313" key="8">
    <source>
        <dbReference type="EMBL" id="KGF72740.1"/>
    </source>
</evidence>
<dbReference type="PANTHER" id="PTHR46521">
    <property type="entry name" value="SUCROSE-PHOSPHATASE 2-RELATED"/>
    <property type="match status" value="1"/>
</dbReference>
<dbReference type="NCBIfam" id="TIGR01482">
    <property type="entry name" value="SPP-subfamily"/>
    <property type="match status" value="1"/>
</dbReference>
<evidence type="ECO:0000313" key="9">
    <source>
        <dbReference type="Proteomes" id="UP000030170"/>
    </source>
</evidence>
<dbReference type="Proteomes" id="UP000030170">
    <property type="component" value="Unassembled WGS sequence"/>
</dbReference>
<dbReference type="InterPro" id="IPR006380">
    <property type="entry name" value="SPP-like_dom"/>
</dbReference>
<dbReference type="NCBIfam" id="TIGR01484">
    <property type="entry name" value="HAD-SF-IIB"/>
    <property type="match status" value="1"/>
</dbReference>
<evidence type="ECO:0000256" key="1">
    <source>
        <dbReference type="ARBA" id="ARBA00001946"/>
    </source>
</evidence>
<dbReference type="SUPFAM" id="SSF56784">
    <property type="entry name" value="HAD-like"/>
    <property type="match status" value="1"/>
</dbReference>
<dbReference type="GO" id="GO:0005986">
    <property type="term" value="P:sucrose biosynthetic process"/>
    <property type="evidence" value="ECO:0007669"/>
    <property type="project" value="UniProtKB-UniPathway"/>
</dbReference>
<evidence type="ECO:0000256" key="6">
    <source>
        <dbReference type="ARBA" id="ARBA00048036"/>
    </source>
</evidence>
<keyword evidence="9" id="KW-1185">Reference proteome</keyword>
<dbReference type="SFLD" id="SFLDG01141">
    <property type="entry name" value="C2.B.1:_Sucrose_Phosphatase_Li"/>
    <property type="match status" value="1"/>
</dbReference>
<dbReference type="UniPathway" id="UPA00371">
    <property type="reaction ID" value="UER00546"/>
</dbReference>
<dbReference type="RefSeq" id="WP_036532976.1">
    <property type="nucleotide sequence ID" value="NZ_JJML01000019.1"/>
</dbReference>
<dbReference type="Gene3D" id="3.40.50.1000">
    <property type="entry name" value="HAD superfamily/HAD-like"/>
    <property type="match status" value="1"/>
</dbReference>
<evidence type="ECO:0000256" key="5">
    <source>
        <dbReference type="ARBA" id="ARBA00022801"/>
    </source>
</evidence>
<dbReference type="EC" id="3.1.3.24" evidence="4"/>
<reference evidence="8 9" key="1">
    <citation type="journal article" date="2014" name="Mol. Ecol.">
        <title>Evolution of Synechococcus.</title>
        <authorList>
            <person name="Dvorak P."/>
            <person name="Casamatta D."/>
            <person name="Hasler P."/>
            <person name="Poulickova A."/>
            <person name="Ondrej V."/>
            <person name="Sanges R."/>
        </authorList>
    </citation>
    <scope>NUCLEOTIDE SEQUENCE [LARGE SCALE GENOMIC DNA]</scope>
    <source>
        <strain evidence="8 9">CAUP A 1101</strain>
    </source>
</reference>
<comment type="caution">
    <text evidence="8">The sequence shown here is derived from an EMBL/GenBank/DDBJ whole genome shotgun (WGS) entry which is preliminary data.</text>
</comment>
<dbReference type="PANTHER" id="PTHR46521:SF4">
    <property type="entry name" value="SUCROSE-PHOSPHATASE 2-RELATED"/>
    <property type="match status" value="1"/>
</dbReference>
<keyword evidence="5" id="KW-0378">Hydrolase</keyword>
<dbReference type="GO" id="GO:0050307">
    <property type="term" value="F:sucrose-phosphate phosphatase activity"/>
    <property type="evidence" value="ECO:0007669"/>
    <property type="project" value="UniProtKB-EC"/>
</dbReference>
<feature type="domain" description="Sucrose phosphatase-like" evidence="7">
    <location>
        <begin position="4"/>
        <end position="245"/>
    </location>
</feature>
<organism evidence="8 9">
    <name type="scientific">Neosynechococcus sphagnicola sy1</name>
    <dbReference type="NCBI Taxonomy" id="1497020"/>
    <lineage>
        <taxon>Bacteria</taxon>
        <taxon>Bacillati</taxon>
        <taxon>Cyanobacteriota</taxon>
        <taxon>Cyanophyceae</taxon>
        <taxon>Neosynechococcales</taxon>
        <taxon>Neosynechococcaceae</taxon>
        <taxon>Neosynechococcus</taxon>
    </lineage>
</organism>
<comment type="pathway">
    <text evidence="2">Glycan biosynthesis; sucrose biosynthesis; sucrose from D-fructose 6-phosphate and UDP-alpha-D-glucose: step 2/2.</text>
</comment>
<dbReference type="InterPro" id="IPR006379">
    <property type="entry name" value="HAD-SF_hydro_IIB"/>
</dbReference>
<accession>A0A098TK77</accession>
<dbReference type="InterPro" id="IPR023214">
    <property type="entry name" value="HAD_sf"/>
</dbReference>
<comment type="catalytic activity">
    <reaction evidence="6">
        <text>sucrose 6(F)-phosphate + H2O = sucrose + phosphate</text>
        <dbReference type="Rhea" id="RHEA:19289"/>
        <dbReference type="ChEBI" id="CHEBI:15377"/>
        <dbReference type="ChEBI" id="CHEBI:17992"/>
        <dbReference type="ChEBI" id="CHEBI:43474"/>
        <dbReference type="ChEBI" id="CHEBI:57723"/>
        <dbReference type="EC" id="3.1.3.24"/>
    </reaction>
</comment>
<dbReference type="Pfam" id="PF05116">
    <property type="entry name" value="S6PP"/>
    <property type="match status" value="1"/>
</dbReference>
<dbReference type="AlphaFoldDB" id="A0A098TK77"/>
<dbReference type="NCBIfam" id="TIGR01485">
    <property type="entry name" value="SPP_plant-cyano"/>
    <property type="match status" value="1"/>
</dbReference>
<name>A0A098TK77_9CYAN</name>
<protein>
    <recommendedName>
        <fullName evidence="4">sucrose-phosphate phosphatase</fullName>
        <ecNumber evidence="4">3.1.3.24</ecNumber>
    </recommendedName>
</protein>